<evidence type="ECO:0000313" key="2">
    <source>
        <dbReference type="EMBL" id="KAH9309467.1"/>
    </source>
</evidence>
<protein>
    <recommendedName>
        <fullName evidence="1">Beta-galactosidase beta-sandwich domain-containing protein</fullName>
    </recommendedName>
</protein>
<proteinExistence type="predicted"/>
<keyword evidence="3" id="KW-1185">Reference proteome</keyword>
<sequence>CSSPHVLYFDRFLIFGGRVPRRAIEDVAFSIARFFQKGGTFQNYYMATIYSVNTSGTCAAFLSNAHPGKDATVQFNGKSYHLPAWLVSILPDCENAFFNTAR</sequence>
<evidence type="ECO:0000259" key="1">
    <source>
        <dbReference type="Pfam" id="PF17834"/>
    </source>
</evidence>
<feature type="non-terminal residue" evidence="2">
    <location>
        <position position="102"/>
    </location>
</feature>
<dbReference type="GO" id="GO:0004553">
    <property type="term" value="F:hydrolase activity, hydrolyzing O-glycosyl compounds"/>
    <property type="evidence" value="ECO:0007669"/>
    <property type="project" value="InterPro"/>
</dbReference>
<reference evidence="2 3" key="1">
    <citation type="journal article" date="2021" name="Nat. Plants">
        <title>The Taxus genome provides insights into paclitaxel biosynthesis.</title>
        <authorList>
            <person name="Xiong X."/>
            <person name="Gou J."/>
            <person name="Liao Q."/>
            <person name="Li Y."/>
            <person name="Zhou Q."/>
            <person name="Bi G."/>
            <person name="Li C."/>
            <person name="Du R."/>
            <person name="Wang X."/>
            <person name="Sun T."/>
            <person name="Guo L."/>
            <person name="Liang H."/>
            <person name="Lu P."/>
            <person name="Wu Y."/>
            <person name="Zhang Z."/>
            <person name="Ro D.K."/>
            <person name="Shang Y."/>
            <person name="Huang S."/>
            <person name="Yan J."/>
        </authorList>
    </citation>
    <scope>NUCLEOTIDE SEQUENCE [LARGE SCALE GENOMIC DNA]</scope>
    <source>
        <strain evidence="2">Ta-2019</strain>
    </source>
</reference>
<evidence type="ECO:0000313" key="3">
    <source>
        <dbReference type="Proteomes" id="UP000824469"/>
    </source>
</evidence>
<dbReference type="InterPro" id="IPR001944">
    <property type="entry name" value="Glycoside_Hdrlase_35"/>
</dbReference>
<feature type="non-terminal residue" evidence="2">
    <location>
        <position position="1"/>
    </location>
</feature>
<dbReference type="GO" id="GO:0005975">
    <property type="term" value="P:carbohydrate metabolic process"/>
    <property type="evidence" value="ECO:0007669"/>
    <property type="project" value="InterPro"/>
</dbReference>
<dbReference type="InterPro" id="IPR041392">
    <property type="entry name" value="GHD"/>
</dbReference>
<dbReference type="PANTHER" id="PTHR23421">
    <property type="entry name" value="BETA-GALACTOSIDASE RELATED"/>
    <property type="match status" value="1"/>
</dbReference>
<dbReference type="Pfam" id="PF17834">
    <property type="entry name" value="GHD"/>
    <property type="match status" value="1"/>
</dbReference>
<dbReference type="EMBL" id="JAHRHJ020000007">
    <property type="protein sequence ID" value="KAH9309467.1"/>
    <property type="molecule type" value="Genomic_DNA"/>
</dbReference>
<dbReference type="AlphaFoldDB" id="A0AA38FRQ5"/>
<dbReference type="Proteomes" id="UP000824469">
    <property type="component" value="Unassembled WGS sequence"/>
</dbReference>
<accession>A0AA38FRQ5</accession>
<comment type="caution">
    <text evidence="2">The sequence shown here is derived from an EMBL/GenBank/DDBJ whole genome shotgun (WGS) entry which is preliminary data.</text>
</comment>
<name>A0AA38FRQ5_TAXCH</name>
<gene>
    <name evidence="2" type="ORF">KI387_037378</name>
</gene>
<feature type="domain" description="Beta-galactosidase beta-sandwich" evidence="1">
    <location>
        <begin position="47"/>
        <end position="102"/>
    </location>
</feature>
<organism evidence="2 3">
    <name type="scientific">Taxus chinensis</name>
    <name type="common">Chinese yew</name>
    <name type="synonym">Taxus wallichiana var. chinensis</name>
    <dbReference type="NCBI Taxonomy" id="29808"/>
    <lineage>
        <taxon>Eukaryota</taxon>
        <taxon>Viridiplantae</taxon>
        <taxon>Streptophyta</taxon>
        <taxon>Embryophyta</taxon>
        <taxon>Tracheophyta</taxon>
        <taxon>Spermatophyta</taxon>
        <taxon>Pinopsida</taxon>
        <taxon>Pinidae</taxon>
        <taxon>Conifers II</taxon>
        <taxon>Cupressales</taxon>
        <taxon>Taxaceae</taxon>
        <taxon>Taxus</taxon>
    </lineage>
</organism>